<gene>
    <name evidence="5" type="ORF">EHAR0213_LOCUS4782</name>
</gene>
<evidence type="ECO:0000256" key="2">
    <source>
        <dbReference type="ARBA" id="ARBA00022980"/>
    </source>
</evidence>
<organism evidence="5">
    <name type="scientific">Euplotes harpa</name>
    <dbReference type="NCBI Taxonomy" id="151035"/>
    <lineage>
        <taxon>Eukaryota</taxon>
        <taxon>Sar</taxon>
        <taxon>Alveolata</taxon>
        <taxon>Ciliophora</taxon>
        <taxon>Intramacronucleata</taxon>
        <taxon>Spirotrichea</taxon>
        <taxon>Hypotrichia</taxon>
        <taxon>Euplotida</taxon>
        <taxon>Euplotidae</taxon>
        <taxon>Euplotes</taxon>
    </lineage>
</organism>
<keyword evidence="2" id="KW-0689">Ribosomal protein</keyword>
<feature type="region of interest" description="Disordered" evidence="4">
    <location>
        <begin position="108"/>
        <end position="145"/>
    </location>
</feature>
<evidence type="ECO:0000256" key="1">
    <source>
        <dbReference type="ARBA" id="ARBA00009875"/>
    </source>
</evidence>
<protein>
    <recommendedName>
        <fullName evidence="6">60S ribosomal protein L34</fullName>
    </recommendedName>
</protein>
<dbReference type="GO" id="GO:1990904">
    <property type="term" value="C:ribonucleoprotein complex"/>
    <property type="evidence" value="ECO:0007669"/>
    <property type="project" value="UniProtKB-KW"/>
</dbReference>
<dbReference type="InterPro" id="IPR038562">
    <property type="entry name" value="Ribosomal_eL34_C_sf"/>
</dbReference>
<dbReference type="EMBL" id="HBII01011100">
    <property type="protein sequence ID" value="CAE0345872.1"/>
    <property type="molecule type" value="Transcribed_RNA"/>
</dbReference>
<dbReference type="GO" id="GO:0006412">
    <property type="term" value="P:translation"/>
    <property type="evidence" value="ECO:0007669"/>
    <property type="project" value="InterPro"/>
</dbReference>
<dbReference type="AlphaFoldDB" id="A0A7S3J7T1"/>
<comment type="similarity">
    <text evidence="1">Belongs to the eukaryotic ribosomal protein eL34 family.</text>
</comment>
<reference evidence="5" key="1">
    <citation type="submission" date="2021-01" db="EMBL/GenBank/DDBJ databases">
        <authorList>
            <person name="Corre E."/>
            <person name="Pelletier E."/>
            <person name="Niang G."/>
            <person name="Scheremetjew M."/>
            <person name="Finn R."/>
            <person name="Kale V."/>
            <person name="Holt S."/>
            <person name="Cochrane G."/>
            <person name="Meng A."/>
            <person name="Brown T."/>
            <person name="Cohen L."/>
        </authorList>
    </citation>
    <scope>NUCLEOTIDE SEQUENCE</scope>
    <source>
        <strain evidence="5">FSP1.4</strain>
    </source>
</reference>
<dbReference type="InterPro" id="IPR008195">
    <property type="entry name" value="Ribosomal_eL34"/>
</dbReference>
<dbReference type="PRINTS" id="PR01250">
    <property type="entry name" value="RIBOSOMALL34"/>
</dbReference>
<name>A0A7S3J7T1_9SPIT</name>
<accession>A0A7S3J7T1</accession>
<dbReference type="Gene3D" id="6.20.370.70">
    <property type="match status" value="1"/>
</dbReference>
<dbReference type="GO" id="GO:0005840">
    <property type="term" value="C:ribosome"/>
    <property type="evidence" value="ECO:0007669"/>
    <property type="project" value="UniProtKB-KW"/>
</dbReference>
<dbReference type="GO" id="GO:0003735">
    <property type="term" value="F:structural constituent of ribosome"/>
    <property type="evidence" value="ECO:0007669"/>
    <property type="project" value="InterPro"/>
</dbReference>
<sequence>MGSDHRIRYLRKQSWNTASNKFRKVKTPGRRITIQYTKKKGKGPQDKGCGGCPGALAGIPHLRPSEFRRLPHRQRTVSRPYGGTKCHKCVKERIVRAFLIEEAKLMKKLTREKEAKSAPKKEKKKKDDKKKETKKKGGDKKKGKK</sequence>
<proteinExistence type="inferred from homology"/>
<dbReference type="Pfam" id="PF01199">
    <property type="entry name" value="Ribosomal_L34e"/>
    <property type="match status" value="1"/>
</dbReference>
<evidence type="ECO:0008006" key="6">
    <source>
        <dbReference type="Google" id="ProtNLM"/>
    </source>
</evidence>
<evidence type="ECO:0000313" key="5">
    <source>
        <dbReference type="EMBL" id="CAE0345872.1"/>
    </source>
</evidence>
<dbReference type="Gene3D" id="6.20.340.10">
    <property type="match status" value="1"/>
</dbReference>
<evidence type="ECO:0000256" key="3">
    <source>
        <dbReference type="ARBA" id="ARBA00023274"/>
    </source>
</evidence>
<dbReference type="PANTHER" id="PTHR46595">
    <property type="entry name" value="60S RIBOSOMAL PROTEIN L34"/>
    <property type="match status" value="1"/>
</dbReference>
<keyword evidence="3" id="KW-0687">Ribonucleoprotein</keyword>
<evidence type="ECO:0000256" key="4">
    <source>
        <dbReference type="SAM" id="MobiDB-lite"/>
    </source>
</evidence>
<feature type="compositionally biased region" description="Basic and acidic residues" evidence="4">
    <location>
        <begin position="108"/>
        <end position="120"/>
    </location>
</feature>
<feature type="compositionally biased region" description="Basic residues" evidence="4">
    <location>
        <begin position="121"/>
        <end position="145"/>
    </location>
</feature>